<dbReference type="EMBL" id="CP092871">
    <property type="protein sequence ID" value="UYV72567.1"/>
    <property type="molecule type" value="Genomic_DNA"/>
</dbReference>
<feature type="domain" description="K Homology" evidence="4">
    <location>
        <begin position="87"/>
        <end position="158"/>
    </location>
</feature>
<organism evidence="5 6">
    <name type="scientific">Cordylochernes scorpioides</name>
    <dbReference type="NCBI Taxonomy" id="51811"/>
    <lineage>
        <taxon>Eukaryota</taxon>
        <taxon>Metazoa</taxon>
        <taxon>Ecdysozoa</taxon>
        <taxon>Arthropoda</taxon>
        <taxon>Chelicerata</taxon>
        <taxon>Arachnida</taxon>
        <taxon>Pseudoscorpiones</taxon>
        <taxon>Cheliferoidea</taxon>
        <taxon>Chernetidae</taxon>
        <taxon>Cordylochernes</taxon>
    </lineage>
</organism>
<dbReference type="InterPro" id="IPR004087">
    <property type="entry name" value="KH_dom"/>
</dbReference>
<dbReference type="Gene3D" id="3.30.1370.10">
    <property type="entry name" value="K Homology domain, type 1"/>
    <property type="match status" value="2"/>
</dbReference>
<evidence type="ECO:0000313" key="5">
    <source>
        <dbReference type="EMBL" id="UYV72567.1"/>
    </source>
</evidence>
<evidence type="ECO:0000256" key="1">
    <source>
        <dbReference type="ARBA" id="ARBA00022737"/>
    </source>
</evidence>
<dbReference type="InterPro" id="IPR004088">
    <property type="entry name" value="KH_dom_type_1"/>
</dbReference>
<dbReference type="SUPFAM" id="SSF54791">
    <property type="entry name" value="Eukaryotic type KH-domain (KH-domain type I)"/>
    <property type="match status" value="2"/>
</dbReference>
<keyword evidence="2" id="KW-0694">RNA-binding</keyword>
<feature type="region of interest" description="Disordered" evidence="3">
    <location>
        <begin position="220"/>
        <end position="274"/>
    </location>
</feature>
<evidence type="ECO:0000259" key="4">
    <source>
        <dbReference type="SMART" id="SM00322"/>
    </source>
</evidence>
<keyword evidence="6" id="KW-1185">Reference proteome</keyword>
<dbReference type="Proteomes" id="UP001235939">
    <property type="component" value="Chromosome 09"/>
</dbReference>
<evidence type="ECO:0000256" key="2">
    <source>
        <dbReference type="PROSITE-ProRule" id="PRU00117"/>
    </source>
</evidence>
<dbReference type="SMART" id="SM00322">
    <property type="entry name" value="KH"/>
    <property type="match status" value="2"/>
</dbReference>
<dbReference type="CDD" id="cd22433">
    <property type="entry name" value="KH-I_HNRNPK_rpt2"/>
    <property type="match status" value="1"/>
</dbReference>
<dbReference type="PROSITE" id="PS50084">
    <property type="entry name" value="KH_TYPE_1"/>
    <property type="match status" value="2"/>
</dbReference>
<dbReference type="Pfam" id="PF00013">
    <property type="entry name" value="KH_1"/>
    <property type="match status" value="2"/>
</dbReference>
<dbReference type="CDD" id="cd22434">
    <property type="entry name" value="KH-I_HNRNPK_rpt3"/>
    <property type="match status" value="1"/>
</dbReference>
<sequence>MASEDTDIEASHKRPRNNGQTIDVRFLLQSKLSCCLDLSTANGVLFASILSIGIDVESLPEILLDILPKLEEVGAQFENNEQDPSDGHCEVRMLLHQSHAGCIIGKGGSQIKILREKTGAHIKVYSNVCPSSTERVVQISGEVKVIVNCISEIIALISQSPVKGPTTLYDPHNYDSFYSGEYGGYSDGSRLTQRWSPFAPRMSAPLRGSSLRIPPPFMGARGRAPLPPPVRSWTASGRPEGLPTRPPTPASWRTTVRPPAPTEPQYSKPPADSYPFGAIASPSTSSTMGDSIFGTPLPNYAADTAQSAPVTTSSIPAAASSRVILQLGTLFNSKPILNGDKQGSSQVTIPNDVSHHSSLLESAEPAVVSSQLAGAIIGKGGQRIRKIRRESGAGITIDESQPGSNERVITISGTPQQIQMAQYLLQQKLVILLFGPLEKQEVTSFWWWGTPLLPAGSSFVRLTAWFFSLLPATACLVLS</sequence>
<gene>
    <name evidence="5" type="ORF">LAZ67_9003760</name>
</gene>
<dbReference type="PANTHER" id="PTHR10288">
    <property type="entry name" value="KH DOMAIN CONTAINING RNA BINDING PROTEIN"/>
    <property type="match status" value="1"/>
</dbReference>
<protein>
    <submittedName>
        <fullName evidence="5">HNRNPK</fullName>
    </submittedName>
</protein>
<feature type="domain" description="K Homology" evidence="4">
    <location>
        <begin position="341"/>
        <end position="430"/>
    </location>
</feature>
<keyword evidence="1" id="KW-0677">Repeat</keyword>
<evidence type="ECO:0000313" key="6">
    <source>
        <dbReference type="Proteomes" id="UP001235939"/>
    </source>
</evidence>
<proteinExistence type="predicted"/>
<evidence type="ECO:0000256" key="3">
    <source>
        <dbReference type="SAM" id="MobiDB-lite"/>
    </source>
</evidence>
<reference evidence="5 6" key="1">
    <citation type="submission" date="2022-01" db="EMBL/GenBank/DDBJ databases">
        <title>A chromosomal length assembly of Cordylochernes scorpioides.</title>
        <authorList>
            <person name="Zeh D."/>
            <person name="Zeh J."/>
        </authorList>
    </citation>
    <scope>NUCLEOTIDE SEQUENCE [LARGE SCALE GENOMIC DNA]</scope>
    <source>
        <strain evidence="5">IN4F17</strain>
        <tissue evidence="5">Whole Body</tissue>
    </source>
</reference>
<name>A0ABY6KUR9_9ARAC</name>
<accession>A0ABY6KUR9</accession>
<dbReference type="InterPro" id="IPR036612">
    <property type="entry name" value="KH_dom_type_1_sf"/>
</dbReference>